<dbReference type="Gene3D" id="2.40.10.10">
    <property type="entry name" value="Trypsin-like serine proteases"/>
    <property type="match status" value="2"/>
</dbReference>
<keyword evidence="10" id="KW-1185">Reference proteome</keyword>
<protein>
    <recommendedName>
        <fullName evidence="8">Peptidase S1 domain-containing protein</fullName>
    </recommendedName>
</protein>
<organism evidence="9 10">
    <name type="scientific">Patiria miniata</name>
    <name type="common">Bat star</name>
    <name type="synonym">Asterina miniata</name>
    <dbReference type="NCBI Taxonomy" id="46514"/>
    <lineage>
        <taxon>Eukaryota</taxon>
        <taxon>Metazoa</taxon>
        <taxon>Echinodermata</taxon>
        <taxon>Eleutherozoa</taxon>
        <taxon>Asterozoa</taxon>
        <taxon>Asteroidea</taxon>
        <taxon>Valvatacea</taxon>
        <taxon>Valvatida</taxon>
        <taxon>Asterinidae</taxon>
        <taxon>Patiria</taxon>
    </lineage>
</organism>
<dbReference type="SUPFAM" id="SSF50494">
    <property type="entry name" value="Trypsin-like serine proteases"/>
    <property type="match status" value="2"/>
</dbReference>
<evidence type="ECO:0000313" key="9">
    <source>
        <dbReference type="EnsemblMetazoa" id="XP_038047527.1"/>
    </source>
</evidence>
<dbReference type="FunFam" id="2.40.10.10:FF:000120">
    <property type="entry name" value="Putative serine protease"/>
    <property type="match status" value="2"/>
</dbReference>
<evidence type="ECO:0000256" key="4">
    <source>
        <dbReference type="ARBA" id="ARBA00022825"/>
    </source>
</evidence>
<dbReference type="InterPro" id="IPR043504">
    <property type="entry name" value="Peptidase_S1_PA_chymotrypsin"/>
</dbReference>
<dbReference type="GO" id="GO:0006508">
    <property type="term" value="P:proteolysis"/>
    <property type="evidence" value="ECO:0007669"/>
    <property type="project" value="UniProtKB-KW"/>
</dbReference>
<dbReference type="SMART" id="SM00020">
    <property type="entry name" value="Tryp_SPc"/>
    <property type="match status" value="2"/>
</dbReference>
<evidence type="ECO:0000256" key="7">
    <source>
        <dbReference type="SAM" id="SignalP"/>
    </source>
</evidence>
<dbReference type="PROSITE" id="PS51257">
    <property type="entry name" value="PROKAR_LIPOPROTEIN"/>
    <property type="match status" value="1"/>
</dbReference>
<dbReference type="CDD" id="cd00190">
    <property type="entry name" value="Tryp_SPc"/>
    <property type="match status" value="2"/>
</dbReference>
<keyword evidence="3 6" id="KW-0378">Hydrolase</keyword>
<dbReference type="OMA" id="IVPEREC"/>
<dbReference type="PANTHER" id="PTHR24252">
    <property type="entry name" value="ACROSIN-RELATED"/>
    <property type="match status" value="1"/>
</dbReference>
<dbReference type="EnsemblMetazoa" id="XM_038191599.1">
    <property type="protein sequence ID" value="XP_038047527.1"/>
    <property type="gene ID" value="LOC119721522"/>
</dbReference>
<name>A0A913Z727_PATMI</name>
<dbReference type="GeneID" id="119721522"/>
<dbReference type="PROSITE" id="PS00134">
    <property type="entry name" value="TRYPSIN_HIS"/>
    <property type="match status" value="2"/>
</dbReference>
<feature type="chain" id="PRO_5036976155" description="Peptidase S1 domain-containing protein" evidence="7">
    <location>
        <begin position="19"/>
        <end position="665"/>
    </location>
</feature>
<dbReference type="InterPro" id="IPR001254">
    <property type="entry name" value="Trypsin_dom"/>
</dbReference>
<feature type="domain" description="Peptidase S1" evidence="8">
    <location>
        <begin position="428"/>
        <end position="663"/>
    </location>
</feature>
<dbReference type="PANTHER" id="PTHR24252:SF7">
    <property type="entry name" value="HYALIN"/>
    <property type="match status" value="1"/>
</dbReference>
<reference evidence="9" key="1">
    <citation type="submission" date="2022-11" db="UniProtKB">
        <authorList>
            <consortium name="EnsemblMetazoa"/>
        </authorList>
    </citation>
    <scope>IDENTIFICATION</scope>
</reference>
<dbReference type="PROSITE" id="PS00135">
    <property type="entry name" value="TRYPSIN_SER"/>
    <property type="match status" value="2"/>
</dbReference>
<keyword evidence="1 6" id="KW-0645">Protease</keyword>
<keyword evidence="5" id="KW-1015">Disulfide bond</keyword>
<evidence type="ECO:0000256" key="3">
    <source>
        <dbReference type="ARBA" id="ARBA00022801"/>
    </source>
</evidence>
<evidence type="ECO:0000256" key="1">
    <source>
        <dbReference type="ARBA" id="ARBA00022670"/>
    </source>
</evidence>
<evidence type="ECO:0000259" key="8">
    <source>
        <dbReference type="PROSITE" id="PS50240"/>
    </source>
</evidence>
<evidence type="ECO:0000313" key="10">
    <source>
        <dbReference type="Proteomes" id="UP000887568"/>
    </source>
</evidence>
<dbReference type="Proteomes" id="UP000887568">
    <property type="component" value="Unplaced"/>
</dbReference>
<dbReference type="AlphaFoldDB" id="A0A913Z727"/>
<sequence>MLLKVCVLVVAFAVACNACGDPAITPSKLSVVGGTEAVPHSWPWQVSLQLRKIFGGYAHHCGGSLINNEWIVTAAHCVDGREATYNWKIWLGAHDNYYLESGTVEKTVSKVVRHAQYNGAIITNDIAMMKLSSPVTLGNTINTVCLPSRTYTSGNAYVTGWGDTQSPWPGSYPDKLQQVMTPIMNHDLCVQRMAAAVPGIPVDNTMICGGFDNGQKGACFGDSGGPFVIKNSSGKWELAGIVSWGDDPCAQVGVPSIYADPFYFQSWIQNTMATNYWEDHVPNTQLYGTLPRVSAKVRERRMRLAGHCVHHPELATSPLVIWEPIDGARSMGRKRLSHVDQLKRDAAQQDSIELRKLMLDRDAWKVTIRGSREGCVLNVENFTIHQVIIVLFTHVFIMLLKVCVLVVAFAVACNACGDPAITPSKLSVVGGTEAVPHSWPWQVSLQLRKTFGGFSHWCGGSLINNEWIVTAAHCVDGKEGTYNWKIWLGAHDNYYLESGTVEKTVSKVVRHAQYDSVRISNDIAMMKLSSPVTLSNTINTVCLPSRTWTSGNAYVTGWGDTQQWGQGSYPDKLQQVMTPIMNHDVCAQKLSIDNTMVCGGFANEEKGACSGDSGGPFVIKNSSGKWELAGIVSWGIIPCAQPGIPSVYADPFYFQSWIQNTMATN</sequence>
<dbReference type="RefSeq" id="XP_038047527.1">
    <property type="nucleotide sequence ID" value="XM_038191599.1"/>
</dbReference>
<dbReference type="PROSITE" id="PS50240">
    <property type="entry name" value="TRYPSIN_DOM"/>
    <property type="match status" value="2"/>
</dbReference>
<keyword evidence="2 7" id="KW-0732">Signal</keyword>
<evidence type="ECO:0000256" key="2">
    <source>
        <dbReference type="ARBA" id="ARBA00022729"/>
    </source>
</evidence>
<dbReference type="InterPro" id="IPR009003">
    <property type="entry name" value="Peptidase_S1_PA"/>
</dbReference>
<dbReference type="PRINTS" id="PR00722">
    <property type="entry name" value="CHYMOTRYPSIN"/>
</dbReference>
<dbReference type="OrthoDB" id="10002959at2759"/>
<dbReference type="InterPro" id="IPR033116">
    <property type="entry name" value="TRYPSIN_SER"/>
</dbReference>
<dbReference type="InterPro" id="IPR018114">
    <property type="entry name" value="TRYPSIN_HIS"/>
</dbReference>
<dbReference type="GO" id="GO:0004252">
    <property type="term" value="F:serine-type endopeptidase activity"/>
    <property type="evidence" value="ECO:0007669"/>
    <property type="project" value="InterPro"/>
</dbReference>
<feature type="domain" description="Peptidase S1" evidence="8">
    <location>
        <begin position="31"/>
        <end position="273"/>
    </location>
</feature>
<evidence type="ECO:0000256" key="5">
    <source>
        <dbReference type="ARBA" id="ARBA00023157"/>
    </source>
</evidence>
<evidence type="ECO:0000256" key="6">
    <source>
        <dbReference type="RuleBase" id="RU363034"/>
    </source>
</evidence>
<accession>A0A913Z727</accession>
<dbReference type="InterPro" id="IPR001314">
    <property type="entry name" value="Peptidase_S1A"/>
</dbReference>
<dbReference type="Pfam" id="PF00089">
    <property type="entry name" value="Trypsin"/>
    <property type="match status" value="2"/>
</dbReference>
<proteinExistence type="predicted"/>
<keyword evidence="4 6" id="KW-0720">Serine protease</keyword>
<feature type="signal peptide" evidence="7">
    <location>
        <begin position="1"/>
        <end position="18"/>
    </location>
</feature>